<gene>
    <name evidence="2" type="ORF">SAMN02787118_12127</name>
</gene>
<proteinExistence type="predicted"/>
<accession>A0A1I2RYK9</accession>
<protein>
    <submittedName>
        <fullName evidence="2">Uncharacterized protein</fullName>
    </submittedName>
</protein>
<name>A0A1I2RYK9_9ACTN</name>
<evidence type="ECO:0000313" key="3">
    <source>
        <dbReference type="Proteomes" id="UP000181942"/>
    </source>
</evidence>
<reference evidence="2 3" key="1">
    <citation type="submission" date="2016-10" db="EMBL/GenBank/DDBJ databases">
        <authorList>
            <person name="de Groot N.N."/>
        </authorList>
    </citation>
    <scope>NUCLEOTIDE SEQUENCE [LARGE SCALE GENOMIC DNA]</scope>
    <source>
        <strain evidence="2 3">OK461</strain>
    </source>
</reference>
<dbReference type="Proteomes" id="UP000181942">
    <property type="component" value="Unassembled WGS sequence"/>
</dbReference>
<evidence type="ECO:0000313" key="2">
    <source>
        <dbReference type="EMBL" id="SFG45652.1"/>
    </source>
</evidence>
<evidence type="ECO:0000256" key="1">
    <source>
        <dbReference type="SAM" id="MobiDB-lite"/>
    </source>
</evidence>
<feature type="region of interest" description="Disordered" evidence="1">
    <location>
        <begin position="130"/>
        <end position="149"/>
    </location>
</feature>
<sequence>MSKFPLHLVPSRRALTTGRFIVAATHLFTPRLAARVFQLTASGTPAIPYSRMFAIRNAALGLGLQRMDSFTRPQQQQFLAVNIVMDSVDAAAFLAAGLRRDVSRTSAMLSAAVALSAVVAGTTALIEHKQAAAQETEPTATAPSNSDWK</sequence>
<dbReference type="EMBL" id="FONR01000021">
    <property type="protein sequence ID" value="SFG45652.1"/>
    <property type="molecule type" value="Genomic_DNA"/>
</dbReference>
<dbReference type="RefSeq" id="WP_067385658.1">
    <property type="nucleotide sequence ID" value="NZ_FONR01000021.1"/>
</dbReference>
<dbReference type="STRING" id="68239.GCA_000745715_07904"/>
<organism evidence="2 3">
    <name type="scientific">Streptomyces mirabilis</name>
    <dbReference type="NCBI Taxonomy" id="68239"/>
    <lineage>
        <taxon>Bacteria</taxon>
        <taxon>Bacillati</taxon>
        <taxon>Actinomycetota</taxon>
        <taxon>Actinomycetes</taxon>
        <taxon>Kitasatosporales</taxon>
        <taxon>Streptomycetaceae</taxon>
        <taxon>Streptomyces</taxon>
    </lineage>
</organism>
<dbReference type="AlphaFoldDB" id="A0A1I2RYK9"/>
<feature type="compositionally biased region" description="Low complexity" evidence="1">
    <location>
        <begin position="130"/>
        <end position="143"/>
    </location>
</feature>